<sequence>MLAEKGDRHRGGSVHHRQVPADPGRYPASPTTSMVSPHPGRNPASTTASKCSLLRSNLSFTSSSLSLSPLSLSLSISLSLSLSSLSLSLSLFSRFCSFDPCAWEDYPFLPHLPRNTSPLCPLSLCNKPPSPSSPALTLLHREVKAQRRDSEKTEDATPFPPEKSASGIVEYLLEAPPPSQSDTNAGNDEVLGAVVGVVMVTVALLLVGLVLAVNLRRLRPAALNGSTCTTNSCLAYQQMLTESVDRGAPACDNFYAHACGRWTKSHNRSVQDIAWENFSIAAAMTLQTSVRITRHITLKRQNFFKACLSVVDASNALGVKEVLAEGDIFWPQQNAKPDFLNALFYVSRSLLLPVFFSVEFRRHKSVLVFDANNYSRETLTRLLAKVGRRTIRQHLRITYEAFGAVNESRLADIVDAFHKGQNLLYEYSNSSLALSDADQTKAFNTSDSSSLLLLAPSVSKVRWDTVLRRYLNITFEEIRGLVVNVPQNFRAVFNLHKEISEATMNDFVETLCVQILVRYINHKVLKSFYGNPETAIKALRKDCFTSTFTFFGYDVNHLLLDATFGAREKMIKLGDYVRASFLGVLRPNNTTAPTKLSDSRYNSTKSFRHVFEVLEMSHPNTYPALYDYYPDMGSNPLRNRKRIIEFYGTLQAEDISVLGRNTGKYLFRFSGFTILVPHLELPFFAQDAHRGTVLGGLGARMAAAVFYDFVESHTEFEEIYQRNQDCLSPGTGDKPDLDIQGAVAAVPLVWAMFEKASEVTDDVLVMDLPTFKAAYVPFLSACYFLCGALDGERLCNVPLKHSVDFARVKAQRLFFFNYPAILLQTRES</sequence>
<reference evidence="5 6" key="1">
    <citation type="journal article" date="2020" name="Cell">
        <title>Large-Scale Comparative Analyses of Tick Genomes Elucidate Their Genetic Diversity and Vector Capacities.</title>
        <authorList>
            <consortium name="Tick Genome and Microbiome Consortium (TIGMIC)"/>
            <person name="Jia N."/>
            <person name="Wang J."/>
            <person name="Shi W."/>
            <person name="Du L."/>
            <person name="Sun Y."/>
            <person name="Zhan W."/>
            <person name="Jiang J.F."/>
            <person name="Wang Q."/>
            <person name="Zhang B."/>
            <person name="Ji P."/>
            <person name="Bell-Sakyi L."/>
            <person name="Cui X.M."/>
            <person name="Yuan T.T."/>
            <person name="Jiang B.G."/>
            <person name="Yang W.F."/>
            <person name="Lam T.T."/>
            <person name="Chang Q.C."/>
            <person name="Ding S.J."/>
            <person name="Wang X.J."/>
            <person name="Zhu J.G."/>
            <person name="Ruan X.D."/>
            <person name="Zhao L."/>
            <person name="Wei J.T."/>
            <person name="Ye R.Z."/>
            <person name="Que T.C."/>
            <person name="Du C.H."/>
            <person name="Zhou Y.H."/>
            <person name="Cheng J.X."/>
            <person name="Dai P.F."/>
            <person name="Guo W.B."/>
            <person name="Han X.H."/>
            <person name="Huang E.J."/>
            <person name="Li L.F."/>
            <person name="Wei W."/>
            <person name="Gao Y.C."/>
            <person name="Liu J.Z."/>
            <person name="Shao H.Z."/>
            <person name="Wang X."/>
            <person name="Wang C.C."/>
            <person name="Yang T.C."/>
            <person name="Huo Q.B."/>
            <person name="Li W."/>
            <person name="Chen H.Y."/>
            <person name="Chen S.E."/>
            <person name="Zhou L.G."/>
            <person name="Ni X.B."/>
            <person name="Tian J.H."/>
            <person name="Sheng Y."/>
            <person name="Liu T."/>
            <person name="Pan Y.S."/>
            <person name="Xia L.Y."/>
            <person name="Li J."/>
            <person name="Zhao F."/>
            <person name="Cao W.C."/>
        </authorList>
    </citation>
    <scope>NUCLEOTIDE SEQUENCE [LARGE SCALE GENOMIC DNA]</scope>
    <source>
        <strain evidence="5">HaeL-2018</strain>
    </source>
</reference>
<evidence type="ECO:0000256" key="1">
    <source>
        <dbReference type="ARBA" id="ARBA00007357"/>
    </source>
</evidence>
<evidence type="ECO:0000259" key="4">
    <source>
        <dbReference type="Pfam" id="PF05649"/>
    </source>
</evidence>
<accession>A0A9J6GBB0</accession>
<dbReference type="InterPro" id="IPR042089">
    <property type="entry name" value="Peptidase_M13_dom_2"/>
</dbReference>
<name>A0A9J6GBB0_HAELO</name>
<dbReference type="VEuPathDB" id="VectorBase:HLOH_055220"/>
<evidence type="ECO:0000313" key="6">
    <source>
        <dbReference type="Proteomes" id="UP000821853"/>
    </source>
</evidence>
<keyword evidence="3" id="KW-1133">Transmembrane helix</keyword>
<organism evidence="5 6">
    <name type="scientific">Haemaphysalis longicornis</name>
    <name type="common">Bush tick</name>
    <dbReference type="NCBI Taxonomy" id="44386"/>
    <lineage>
        <taxon>Eukaryota</taxon>
        <taxon>Metazoa</taxon>
        <taxon>Ecdysozoa</taxon>
        <taxon>Arthropoda</taxon>
        <taxon>Chelicerata</taxon>
        <taxon>Arachnida</taxon>
        <taxon>Acari</taxon>
        <taxon>Parasitiformes</taxon>
        <taxon>Ixodida</taxon>
        <taxon>Ixodoidea</taxon>
        <taxon>Ixodidae</taxon>
        <taxon>Haemaphysalinae</taxon>
        <taxon>Haemaphysalis</taxon>
    </lineage>
</organism>
<dbReference type="InterPro" id="IPR008753">
    <property type="entry name" value="Peptidase_M13_N"/>
</dbReference>
<feature type="transmembrane region" description="Helical" evidence="3">
    <location>
        <begin position="190"/>
        <end position="213"/>
    </location>
</feature>
<dbReference type="OMA" id="HRASHFI"/>
<evidence type="ECO:0000313" key="5">
    <source>
        <dbReference type="EMBL" id="KAH9372693.1"/>
    </source>
</evidence>
<evidence type="ECO:0000256" key="3">
    <source>
        <dbReference type="SAM" id="Phobius"/>
    </source>
</evidence>
<feature type="region of interest" description="Disordered" evidence="2">
    <location>
        <begin position="1"/>
        <end position="48"/>
    </location>
</feature>
<comment type="similarity">
    <text evidence="1">Belongs to the peptidase M13 family.</text>
</comment>
<feature type="domain" description="Peptidase M13 N-terminal" evidence="4">
    <location>
        <begin position="251"/>
        <end position="583"/>
    </location>
</feature>
<evidence type="ECO:0000256" key="2">
    <source>
        <dbReference type="SAM" id="MobiDB-lite"/>
    </source>
</evidence>
<dbReference type="GO" id="GO:0004222">
    <property type="term" value="F:metalloendopeptidase activity"/>
    <property type="evidence" value="ECO:0007669"/>
    <property type="project" value="InterPro"/>
</dbReference>
<comment type="caution">
    <text evidence="5">The sequence shown here is derived from an EMBL/GenBank/DDBJ whole genome shotgun (WGS) entry which is preliminary data.</text>
</comment>
<proteinExistence type="inferred from homology"/>
<dbReference type="Proteomes" id="UP000821853">
    <property type="component" value="Chromosome 4"/>
</dbReference>
<dbReference type="InterPro" id="IPR000718">
    <property type="entry name" value="Peptidase_M13"/>
</dbReference>
<feature type="compositionally biased region" description="Basic and acidic residues" evidence="2">
    <location>
        <begin position="143"/>
        <end position="155"/>
    </location>
</feature>
<dbReference type="Gene3D" id="3.40.390.10">
    <property type="entry name" value="Collagenase (Catalytic Domain)"/>
    <property type="match status" value="1"/>
</dbReference>
<feature type="region of interest" description="Disordered" evidence="2">
    <location>
        <begin position="143"/>
        <end position="163"/>
    </location>
</feature>
<dbReference type="Gene3D" id="1.10.1380.10">
    <property type="entry name" value="Neutral endopeptidase , domain2"/>
    <property type="match status" value="1"/>
</dbReference>
<dbReference type="PANTHER" id="PTHR11733:SF133">
    <property type="entry name" value="PHOSPHATE-REGULATING NEUTRAL ENDOPEPTIDASE PHEX"/>
    <property type="match status" value="1"/>
</dbReference>
<protein>
    <recommendedName>
        <fullName evidence="4">Peptidase M13 N-terminal domain-containing protein</fullName>
    </recommendedName>
</protein>
<dbReference type="PANTHER" id="PTHR11733">
    <property type="entry name" value="ZINC METALLOPROTEASE FAMILY M13 NEPRILYSIN-RELATED"/>
    <property type="match status" value="1"/>
</dbReference>
<dbReference type="AlphaFoldDB" id="A0A9J6GBB0"/>
<keyword evidence="6" id="KW-1185">Reference proteome</keyword>
<gene>
    <name evidence="5" type="ORF">HPB48_007780</name>
</gene>
<dbReference type="GO" id="GO:0005886">
    <property type="term" value="C:plasma membrane"/>
    <property type="evidence" value="ECO:0007669"/>
    <property type="project" value="TreeGrafter"/>
</dbReference>
<dbReference type="Pfam" id="PF05649">
    <property type="entry name" value="Peptidase_M13_N"/>
    <property type="match status" value="1"/>
</dbReference>
<dbReference type="OrthoDB" id="5808441at2759"/>
<dbReference type="EMBL" id="JABSTR010000006">
    <property type="protein sequence ID" value="KAH9372693.1"/>
    <property type="molecule type" value="Genomic_DNA"/>
</dbReference>
<dbReference type="GO" id="GO:0016485">
    <property type="term" value="P:protein processing"/>
    <property type="evidence" value="ECO:0007669"/>
    <property type="project" value="TreeGrafter"/>
</dbReference>
<dbReference type="PROSITE" id="PS51885">
    <property type="entry name" value="NEPRILYSIN"/>
    <property type="match status" value="1"/>
</dbReference>
<dbReference type="InterPro" id="IPR024079">
    <property type="entry name" value="MetalloPept_cat_dom_sf"/>
</dbReference>
<dbReference type="SUPFAM" id="SSF55486">
    <property type="entry name" value="Metalloproteases ('zincins'), catalytic domain"/>
    <property type="match status" value="1"/>
</dbReference>
<keyword evidence="3" id="KW-0812">Transmembrane</keyword>
<keyword evidence="3" id="KW-0472">Membrane</keyword>
<feature type="compositionally biased region" description="Basic and acidic residues" evidence="2">
    <location>
        <begin position="1"/>
        <end position="10"/>
    </location>
</feature>